<dbReference type="RefSeq" id="WP_068502677.1">
    <property type="nucleotide sequence ID" value="NZ_LWQU01000158.1"/>
</dbReference>
<dbReference type="OrthoDB" id="7164001at2"/>
<feature type="domain" description="Mce/MlaD" evidence="1">
    <location>
        <begin position="36"/>
        <end position="113"/>
    </location>
</feature>
<organism evidence="2 3">
    <name type="scientific">Magnetospirillum moscoviense</name>
    <dbReference type="NCBI Taxonomy" id="1437059"/>
    <lineage>
        <taxon>Bacteria</taxon>
        <taxon>Pseudomonadati</taxon>
        <taxon>Pseudomonadota</taxon>
        <taxon>Alphaproteobacteria</taxon>
        <taxon>Rhodospirillales</taxon>
        <taxon>Rhodospirillaceae</taxon>
        <taxon>Magnetospirillum</taxon>
    </lineage>
</organism>
<protein>
    <submittedName>
        <fullName evidence="2">Outer membrane lipid asymmetry maintenance protein MlaD</fullName>
    </submittedName>
</protein>
<accession>A0A178MJ60</accession>
<dbReference type="InterPro" id="IPR030970">
    <property type="entry name" value="ABC_MlaD"/>
</dbReference>
<evidence type="ECO:0000313" key="2">
    <source>
        <dbReference type="EMBL" id="OAN48690.1"/>
    </source>
</evidence>
<dbReference type="PANTHER" id="PTHR33371:SF4">
    <property type="entry name" value="INTERMEMBRANE PHOSPHOLIPID TRANSPORT SYSTEM BINDING PROTEIN MLAD"/>
    <property type="match status" value="1"/>
</dbReference>
<gene>
    <name evidence="2" type="ORF">A6A05_14885</name>
</gene>
<dbReference type="InterPro" id="IPR003399">
    <property type="entry name" value="Mce/MlaD"/>
</dbReference>
<dbReference type="InterPro" id="IPR052336">
    <property type="entry name" value="MlaD_Phospholipid_Transporter"/>
</dbReference>
<dbReference type="NCBIfam" id="TIGR04430">
    <property type="entry name" value="OM_asym_MlaD"/>
    <property type="match status" value="1"/>
</dbReference>
<dbReference type="PANTHER" id="PTHR33371">
    <property type="entry name" value="INTERMEMBRANE PHOSPHOLIPID TRANSPORT SYSTEM BINDING PROTEIN MLAD-RELATED"/>
    <property type="match status" value="1"/>
</dbReference>
<evidence type="ECO:0000259" key="1">
    <source>
        <dbReference type="Pfam" id="PF02470"/>
    </source>
</evidence>
<dbReference type="EMBL" id="LWQU01000158">
    <property type="protein sequence ID" value="OAN48690.1"/>
    <property type="molecule type" value="Genomic_DNA"/>
</dbReference>
<dbReference type="Proteomes" id="UP000078543">
    <property type="component" value="Unassembled WGS sequence"/>
</dbReference>
<sequence length="164" mass="17246">MGRNLIETIMGAVVLVVAAFFLVFAYTHADLKEVTGYEITAQFSSVGGLDKGSDIRINGVKVGTVADYELDKVTFNAVVKLSISPDVRLPADTVATIATEGLLGGKFVKLIPGRAKDRIPEGGRIAKTKDFKSIEEMVGELIFLATADNPAPAAPAPAAPASQQ</sequence>
<evidence type="ECO:0000313" key="3">
    <source>
        <dbReference type="Proteomes" id="UP000078543"/>
    </source>
</evidence>
<dbReference type="STRING" id="1437059.A6A05_14885"/>
<keyword evidence="3" id="KW-1185">Reference proteome</keyword>
<proteinExistence type="predicted"/>
<dbReference type="AlphaFoldDB" id="A0A178MJ60"/>
<dbReference type="Pfam" id="PF02470">
    <property type="entry name" value="MlaD"/>
    <property type="match status" value="1"/>
</dbReference>
<reference evidence="2 3" key="1">
    <citation type="submission" date="2016-04" db="EMBL/GenBank/DDBJ databases">
        <title>Draft genome sequence of freshwater magnetotactic bacteria Magnetospirillum marisnigri SP-1 and Magnetospirillum moscoviense BB-1.</title>
        <authorList>
            <person name="Koziaeva V."/>
            <person name="Dziuba M.V."/>
            <person name="Ivanov T.M."/>
            <person name="Kuznetsov B."/>
            <person name="Grouzdev D.S."/>
        </authorList>
    </citation>
    <scope>NUCLEOTIDE SEQUENCE [LARGE SCALE GENOMIC DNA]</scope>
    <source>
        <strain evidence="2 3">BB-1</strain>
    </source>
</reference>
<comment type="caution">
    <text evidence="2">The sequence shown here is derived from an EMBL/GenBank/DDBJ whole genome shotgun (WGS) entry which is preliminary data.</text>
</comment>
<name>A0A178MJ60_9PROT</name>
<dbReference type="GO" id="GO:0015914">
    <property type="term" value="P:phospholipid transport"/>
    <property type="evidence" value="ECO:0007669"/>
    <property type="project" value="InterPro"/>
</dbReference>